<reference evidence="1" key="1">
    <citation type="submission" date="2021-02" db="EMBL/GenBank/DDBJ databases">
        <authorList>
            <person name="Dougan E. K."/>
            <person name="Rhodes N."/>
            <person name="Thang M."/>
            <person name="Chan C."/>
        </authorList>
    </citation>
    <scope>NUCLEOTIDE SEQUENCE</scope>
</reference>
<protein>
    <submittedName>
        <fullName evidence="1">Uncharacterized protein</fullName>
    </submittedName>
</protein>
<gene>
    <name evidence="1" type="ORF">SNAT2548_LOCUS17607</name>
</gene>
<comment type="caution">
    <text evidence="1">The sequence shown here is derived from an EMBL/GenBank/DDBJ whole genome shotgun (WGS) entry which is preliminary data.</text>
</comment>
<proteinExistence type="predicted"/>
<dbReference type="EMBL" id="CAJNDS010002117">
    <property type="protein sequence ID" value="CAE7336502.1"/>
    <property type="molecule type" value="Genomic_DNA"/>
</dbReference>
<dbReference type="Proteomes" id="UP000604046">
    <property type="component" value="Unassembled WGS sequence"/>
</dbReference>
<keyword evidence="2" id="KW-1185">Reference proteome</keyword>
<sequence length="228" mass="26216">MGRLDRSAAVLALRDTKRLMYETLMKENRRLSVAEACGGDVEKEKFFRRSWCVMLAHVRTTHFPEADVRRIVGKNVRDLLGHCRDAGAFVSEAAQRILVNYGRGSLPFVQRLIAEDVPGLMEDLLSESTDSSDETFRRAVQCAVHLNGIVRSLDTLERKQWVSLLVRILHHRPNLTWQKGIIEKLKILWQVDADPWRTFAEAEEQLRDFKKTASLDVQQEIFDLLAIC</sequence>
<name>A0A812PIH0_9DINO</name>
<dbReference type="SUPFAM" id="SSF48371">
    <property type="entry name" value="ARM repeat"/>
    <property type="match status" value="1"/>
</dbReference>
<evidence type="ECO:0000313" key="2">
    <source>
        <dbReference type="Proteomes" id="UP000604046"/>
    </source>
</evidence>
<evidence type="ECO:0000313" key="1">
    <source>
        <dbReference type="EMBL" id="CAE7336502.1"/>
    </source>
</evidence>
<dbReference type="OrthoDB" id="445102at2759"/>
<dbReference type="AlphaFoldDB" id="A0A812PIH0"/>
<accession>A0A812PIH0</accession>
<organism evidence="1 2">
    <name type="scientific">Symbiodinium natans</name>
    <dbReference type="NCBI Taxonomy" id="878477"/>
    <lineage>
        <taxon>Eukaryota</taxon>
        <taxon>Sar</taxon>
        <taxon>Alveolata</taxon>
        <taxon>Dinophyceae</taxon>
        <taxon>Suessiales</taxon>
        <taxon>Symbiodiniaceae</taxon>
        <taxon>Symbiodinium</taxon>
    </lineage>
</organism>
<dbReference type="InterPro" id="IPR016024">
    <property type="entry name" value="ARM-type_fold"/>
</dbReference>